<evidence type="ECO:0000256" key="5">
    <source>
        <dbReference type="SAM" id="MobiDB-lite"/>
    </source>
</evidence>
<feature type="compositionally biased region" description="Polar residues" evidence="5">
    <location>
        <begin position="33"/>
        <end position="51"/>
    </location>
</feature>
<dbReference type="InterPro" id="IPR051202">
    <property type="entry name" value="Peptidase_C40"/>
</dbReference>
<dbReference type="PANTHER" id="PTHR47053">
    <property type="entry name" value="MUREIN DD-ENDOPEPTIDASE MEPH-RELATED"/>
    <property type="match status" value="1"/>
</dbReference>
<dbReference type="AlphaFoldDB" id="A0A1T5A177"/>
<dbReference type="STRING" id="572036.SAMN05661099_0196"/>
<evidence type="ECO:0000256" key="4">
    <source>
        <dbReference type="ARBA" id="ARBA00022807"/>
    </source>
</evidence>
<dbReference type="GO" id="GO:0006508">
    <property type="term" value="P:proteolysis"/>
    <property type="evidence" value="ECO:0007669"/>
    <property type="project" value="UniProtKB-KW"/>
</dbReference>
<dbReference type="OrthoDB" id="9807055at2"/>
<reference evidence="8" key="1">
    <citation type="submission" date="2017-02" db="EMBL/GenBank/DDBJ databases">
        <authorList>
            <person name="Varghese N."/>
            <person name="Submissions S."/>
        </authorList>
    </citation>
    <scope>NUCLEOTIDE SEQUENCE [LARGE SCALE GENOMIC DNA]</scope>
    <source>
        <strain evidence="8">DSM 22385</strain>
    </source>
</reference>
<dbReference type="PROSITE" id="PS51935">
    <property type="entry name" value="NLPC_P60"/>
    <property type="match status" value="1"/>
</dbReference>
<proteinExistence type="inferred from homology"/>
<evidence type="ECO:0000256" key="3">
    <source>
        <dbReference type="ARBA" id="ARBA00022801"/>
    </source>
</evidence>
<dbReference type="InterPro" id="IPR038765">
    <property type="entry name" value="Papain-like_cys_pep_sf"/>
</dbReference>
<dbReference type="SUPFAM" id="SSF54001">
    <property type="entry name" value="Cysteine proteinases"/>
    <property type="match status" value="1"/>
</dbReference>
<dbReference type="InterPro" id="IPR000064">
    <property type="entry name" value="NLP_P60_dom"/>
</dbReference>
<dbReference type="GO" id="GO:0008234">
    <property type="term" value="F:cysteine-type peptidase activity"/>
    <property type="evidence" value="ECO:0007669"/>
    <property type="project" value="UniProtKB-KW"/>
</dbReference>
<sequence length="205" mass="22924">MRVLFFCLFVIITISRCNSGAQKHHIPKETKIGDSSTVHNTSDTAQYTTPEQPEEVPAWNYADSLDVQYINPGKTQPDELVDYAETLIGTPYLYGSIDPNKGFDCSGFISFVFNHFKIAVPRSSVEFTSVEREISLKQAKRGDIILFTGTDSTKRVVGHMGIITSAENGHEFIHSTSGKAYGVTKTPLNKYYQGRFVKAIRIFNN</sequence>
<keyword evidence="8" id="KW-1185">Reference proteome</keyword>
<protein>
    <submittedName>
        <fullName evidence="7">NlpC/P60 family protein</fullName>
    </submittedName>
</protein>
<keyword evidence="2" id="KW-0645">Protease</keyword>
<accession>A0A1T5A177</accession>
<dbReference type="PANTHER" id="PTHR47053:SF1">
    <property type="entry name" value="MUREIN DD-ENDOPEPTIDASE MEPH-RELATED"/>
    <property type="match status" value="1"/>
</dbReference>
<feature type="region of interest" description="Disordered" evidence="5">
    <location>
        <begin position="28"/>
        <end position="53"/>
    </location>
</feature>
<name>A0A1T5A177_9SPHI</name>
<dbReference type="Pfam" id="PF00877">
    <property type="entry name" value="NLPC_P60"/>
    <property type="match status" value="1"/>
</dbReference>
<keyword evidence="4" id="KW-0788">Thiol protease</keyword>
<evidence type="ECO:0000256" key="2">
    <source>
        <dbReference type="ARBA" id="ARBA00022670"/>
    </source>
</evidence>
<evidence type="ECO:0000259" key="6">
    <source>
        <dbReference type="PROSITE" id="PS51935"/>
    </source>
</evidence>
<dbReference type="Gene3D" id="3.90.1720.10">
    <property type="entry name" value="endopeptidase domain like (from Nostoc punctiforme)"/>
    <property type="match status" value="1"/>
</dbReference>
<evidence type="ECO:0000313" key="7">
    <source>
        <dbReference type="EMBL" id="SKB28784.1"/>
    </source>
</evidence>
<feature type="domain" description="NlpC/P60" evidence="6">
    <location>
        <begin position="74"/>
        <end position="203"/>
    </location>
</feature>
<keyword evidence="3" id="KW-0378">Hydrolase</keyword>
<comment type="similarity">
    <text evidence="1">Belongs to the peptidase C40 family.</text>
</comment>
<gene>
    <name evidence="7" type="ORF">SAMN05661099_0196</name>
</gene>
<dbReference type="EMBL" id="FUYR01000001">
    <property type="protein sequence ID" value="SKB28784.1"/>
    <property type="molecule type" value="Genomic_DNA"/>
</dbReference>
<evidence type="ECO:0000256" key="1">
    <source>
        <dbReference type="ARBA" id="ARBA00007074"/>
    </source>
</evidence>
<organism evidence="7 8">
    <name type="scientific">Daejeonella lutea</name>
    <dbReference type="NCBI Taxonomy" id="572036"/>
    <lineage>
        <taxon>Bacteria</taxon>
        <taxon>Pseudomonadati</taxon>
        <taxon>Bacteroidota</taxon>
        <taxon>Sphingobacteriia</taxon>
        <taxon>Sphingobacteriales</taxon>
        <taxon>Sphingobacteriaceae</taxon>
        <taxon>Daejeonella</taxon>
    </lineage>
</organism>
<evidence type="ECO:0000313" key="8">
    <source>
        <dbReference type="Proteomes" id="UP000189981"/>
    </source>
</evidence>
<dbReference type="Proteomes" id="UP000189981">
    <property type="component" value="Unassembled WGS sequence"/>
</dbReference>
<dbReference type="RefSeq" id="WP_079700702.1">
    <property type="nucleotide sequence ID" value="NZ_FUYR01000001.1"/>
</dbReference>